<evidence type="ECO:0000259" key="3">
    <source>
        <dbReference type="Pfam" id="PF04664"/>
    </source>
</evidence>
<organism evidence="4 5">
    <name type="scientific">Sporormia fimetaria CBS 119925</name>
    <dbReference type="NCBI Taxonomy" id="1340428"/>
    <lineage>
        <taxon>Eukaryota</taxon>
        <taxon>Fungi</taxon>
        <taxon>Dikarya</taxon>
        <taxon>Ascomycota</taxon>
        <taxon>Pezizomycotina</taxon>
        <taxon>Dothideomycetes</taxon>
        <taxon>Pleosporomycetidae</taxon>
        <taxon>Pleosporales</taxon>
        <taxon>Sporormiaceae</taxon>
        <taxon>Sporormia</taxon>
    </lineage>
</organism>
<feature type="compositionally biased region" description="Low complexity" evidence="2">
    <location>
        <begin position="388"/>
        <end position="406"/>
    </location>
</feature>
<dbReference type="GO" id="GO:0016020">
    <property type="term" value="C:membrane"/>
    <property type="evidence" value="ECO:0007669"/>
    <property type="project" value="InterPro"/>
</dbReference>
<dbReference type="OrthoDB" id="9030204at2759"/>
<dbReference type="InterPro" id="IPR039574">
    <property type="entry name" value="OGFr"/>
</dbReference>
<reference evidence="4" key="1">
    <citation type="journal article" date="2020" name="Stud. Mycol.">
        <title>101 Dothideomycetes genomes: a test case for predicting lifestyles and emergence of pathogens.</title>
        <authorList>
            <person name="Haridas S."/>
            <person name="Albert R."/>
            <person name="Binder M."/>
            <person name="Bloem J."/>
            <person name="Labutti K."/>
            <person name="Salamov A."/>
            <person name="Andreopoulos B."/>
            <person name="Baker S."/>
            <person name="Barry K."/>
            <person name="Bills G."/>
            <person name="Bluhm B."/>
            <person name="Cannon C."/>
            <person name="Castanera R."/>
            <person name="Culley D."/>
            <person name="Daum C."/>
            <person name="Ezra D."/>
            <person name="Gonzalez J."/>
            <person name="Henrissat B."/>
            <person name="Kuo A."/>
            <person name="Liang C."/>
            <person name="Lipzen A."/>
            <person name="Lutzoni F."/>
            <person name="Magnuson J."/>
            <person name="Mondo S."/>
            <person name="Nolan M."/>
            <person name="Ohm R."/>
            <person name="Pangilinan J."/>
            <person name="Park H.-J."/>
            <person name="Ramirez L."/>
            <person name="Alfaro M."/>
            <person name="Sun H."/>
            <person name="Tritt A."/>
            <person name="Yoshinaga Y."/>
            <person name="Zwiers L.-H."/>
            <person name="Turgeon B."/>
            <person name="Goodwin S."/>
            <person name="Spatafora J."/>
            <person name="Crous P."/>
            <person name="Grigoriev I."/>
        </authorList>
    </citation>
    <scope>NUCLEOTIDE SEQUENCE</scope>
    <source>
        <strain evidence="4">CBS 119925</strain>
    </source>
</reference>
<evidence type="ECO:0000256" key="2">
    <source>
        <dbReference type="SAM" id="MobiDB-lite"/>
    </source>
</evidence>
<feature type="compositionally biased region" description="Basic and acidic residues" evidence="2">
    <location>
        <begin position="167"/>
        <end position="177"/>
    </location>
</feature>
<protein>
    <recommendedName>
        <fullName evidence="3">Opioid growth factor receptor (OGFr) conserved domain-containing protein</fullName>
    </recommendedName>
</protein>
<comment type="similarity">
    <text evidence="1">Belongs to the opioid growth factor receptor family.</text>
</comment>
<name>A0A6A6V297_9PLEO</name>
<feature type="region of interest" description="Disordered" evidence="2">
    <location>
        <begin position="524"/>
        <end position="547"/>
    </location>
</feature>
<dbReference type="PANTHER" id="PTHR14015">
    <property type="entry name" value="OPIOID GROWTH FACTOR RECEPTOR OGFR ZETA-TYPE OPIOID RECEPTOR"/>
    <property type="match status" value="1"/>
</dbReference>
<proteinExistence type="inferred from homology"/>
<dbReference type="Pfam" id="PF04664">
    <property type="entry name" value="OGFr_N"/>
    <property type="match status" value="1"/>
</dbReference>
<feature type="compositionally biased region" description="Basic and acidic residues" evidence="2">
    <location>
        <begin position="349"/>
        <end position="358"/>
    </location>
</feature>
<feature type="compositionally biased region" description="Basic and acidic residues" evidence="2">
    <location>
        <begin position="130"/>
        <end position="149"/>
    </location>
</feature>
<dbReference type="Proteomes" id="UP000799440">
    <property type="component" value="Unassembled WGS sequence"/>
</dbReference>
<dbReference type="GO" id="GO:0140625">
    <property type="term" value="F:opioid growth factor receptor activity"/>
    <property type="evidence" value="ECO:0007669"/>
    <property type="project" value="InterPro"/>
</dbReference>
<feature type="region of interest" description="Disordered" evidence="2">
    <location>
        <begin position="567"/>
        <end position="587"/>
    </location>
</feature>
<feature type="compositionally biased region" description="Basic residues" evidence="2">
    <location>
        <begin position="1"/>
        <end position="37"/>
    </location>
</feature>
<feature type="region of interest" description="Disordered" evidence="2">
    <location>
        <begin position="1"/>
        <end position="191"/>
    </location>
</feature>
<feature type="compositionally biased region" description="Basic residues" evidence="2">
    <location>
        <begin position="336"/>
        <end position="348"/>
    </location>
</feature>
<keyword evidence="5" id="KW-1185">Reference proteome</keyword>
<evidence type="ECO:0000313" key="4">
    <source>
        <dbReference type="EMBL" id="KAF2744029.1"/>
    </source>
</evidence>
<feature type="compositionally biased region" description="Low complexity" evidence="2">
    <location>
        <begin position="94"/>
        <end position="109"/>
    </location>
</feature>
<feature type="region of interest" description="Disordered" evidence="2">
    <location>
        <begin position="300"/>
        <end position="436"/>
    </location>
</feature>
<feature type="compositionally biased region" description="Basic and acidic residues" evidence="2">
    <location>
        <begin position="51"/>
        <end position="62"/>
    </location>
</feature>
<evidence type="ECO:0000256" key="1">
    <source>
        <dbReference type="ARBA" id="ARBA00010365"/>
    </source>
</evidence>
<gene>
    <name evidence="4" type="ORF">M011DRAFT_480334</name>
</gene>
<dbReference type="AlphaFoldDB" id="A0A6A6V297"/>
<feature type="compositionally biased region" description="Acidic residues" evidence="2">
    <location>
        <begin position="532"/>
        <end position="547"/>
    </location>
</feature>
<sequence length="587" mass="64690">MPPKKGTAKKGTPKKVTPKKAAPKKVAPKKATPKKTTHKEPTPQEPTPEPTSKEPTPEETTLKKAAPKKTTSKKAAPTKAPLRRLLPKPKEATPEASPPTETAPTGPAPFSQTPIGNEDGSRDVAIPEASTKEVGTKDSKKATPKEKSPTEAASTSETPICNGFTRPIHESTRKHVTPEPTKSPTHPPSSPIITFYSPEAPPMARHYSKYLPLGDAALESAHNFIQYLFPLPEPSSIVADAPVIDAEVIDAFHEREDLRKNLKAAFERMLEFLGFGKVEEITIVPSCIMGDREEILKTMKKEGGMGEEDVEMAEPSDGEEPEKDTKADTTPIGSNKRGKGARNSKGKWVKKDEQDKNGVETAVVSDIKKPTKNTSKTPQTPPAPPNTPSRRLTRSSTRSQTQLPQSYPTPTPKGPKRHRPPEPSTPNKRHKAESKIRYTHGTPRHTIVIRTLPSAEKLRTRFPADSHNYKRITRILRCLRLLGLPDEAEAFYSALVGLYQQEKTTISATAMRYWTGATREPLWKIPGGGEDVNPEGGEEETREVSEEEVEKYLERVREWADEKGLKYGGEEKKKGGEEVGVMVKEES</sequence>
<evidence type="ECO:0000313" key="5">
    <source>
        <dbReference type="Proteomes" id="UP000799440"/>
    </source>
</evidence>
<dbReference type="InterPro" id="IPR006757">
    <property type="entry name" value="OGF_rcpt"/>
</dbReference>
<dbReference type="PANTHER" id="PTHR14015:SF2">
    <property type="entry name" value="OPIOID GROWTH FACTOR RECEPTOR (OGFR) CONSERVED DOMAIN-CONTAINING PROTEIN"/>
    <property type="match status" value="1"/>
</dbReference>
<feature type="domain" description="Opioid growth factor receptor (OGFr) conserved" evidence="3">
    <location>
        <begin position="217"/>
        <end position="276"/>
    </location>
</feature>
<accession>A0A6A6V297</accession>
<dbReference type="EMBL" id="MU006592">
    <property type="protein sequence ID" value="KAF2744029.1"/>
    <property type="molecule type" value="Genomic_DNA"/>
</dbReference>
<feature type="compositionally biased region" description="Acidic residues" evidence="2">
    <location>
        <begin position="305"/>
        <end position="322"/>
    </location>
</feature>